<dbReference type="InterPro" id="IPR022928">
    <property type="entry name" value="RNA_2'-PTrans_KptA"/>
</dbReference>
<comment type="function">
    <text evidence="4 5">Removes the 2'-phosphate from RNA via an intermediate in which the phosphate is ADP-ribosylated by NAD followed by a presumed transesterification to release the RNA and generate ADP-ribose 1''-2''-cyclic phosphate (APPR&gt;P). May function as an ADP-ribosylase.</text>
</comment>
<dbReference type="EC" id="2.7.1.-" evidence="5"/>
<dbReference type="Gene3D" id="3.20.170.30">
    <property type="match status" value="1"/>
</dbReference>
<evidence type="ECO:0000256" key="3">
    <source>
        <dbReference type="ARBA" id="ARBA00023027"/>
    </source>
</evidence>
<evidence type="ECO:0000256" key="5">
    <source>
        <dbReference type="HAMAP-Rule" id="MF_00299"/>
    </source>
</evidence>
<dbReference type="InterPro" id="IPR002745">
    <property type="entry name" value="Ptrans_KptA/Tpt1"/>
</dbReference>
<comment type="caution">
    <text evidence="6">The sequence shown here is derived from an EMBL/GenBank/DDBJ whole genome shotgun (WGS) entry which is preliminary data.</text>
</comment>
<dbReference type="GO" id="GO:0000215">
    <property type="term" value="F:tRNA 2'-phosphotransferase activity"/>
    <property type="evidence" value="ECO:0007669"/>
    <property type="project" value="TreeGrafter"/>
</dbReference>
<keyword evidence="2 5" id="KW-0808">Transferase</keyword>
<keyword evidence="7" id="KW-1185">Reference proteome</keyword>
<evidence type="ECO:0000256" key="2">
    <source>
        <dbReference type="ARBA" id="ARBA00022679"/>
    </source>
</evidence>
<dbReference type="PANTHER" id="PTHR12684">
    <property type="entry name" value="PUTATIVE PHOSPHOTRANSFERASE"/>
    <property type="match status" value="1"/>
</dbReference>
<dbReference type="GO" id="GO:0006388">
    <property type="term" value="P:tRNA splicing, via endonucleolytic cleavage and ligation"/>
    <property type="evidence" value="ECO:0007669"/>
    <property type="project" value="UniProtKB-UniRule"/>
</dbReference>
<dbReference type="GO" id="GO:0003950">
    <property type="term" value="F:NAD+ poly-ADP-ribosyltransferase activity"/>
    <property type="evidence" value="ECO:0007669"/>
    <property type="project" value="InterPro"/>
</dbReference>
<evidence type="ECO:0000313" key="7">
    <source>
        <dbReference type="Proteomes" id="UP000677913"/>
    </source>
</evidence>
<proteinExistence type="inferred from homology"/>
<dbReference type="NCBIfam" id="NF002014">
    <property type="entry name" value="PRK00819.1-4"/>
    <property type="match status" value="1"/>
</dbReference>
<dbReference type="EMBL" id="JAGSXH010000039">
    <property type="protein sequence ID" value="MBS2963984.1"/>
    <property type="molecule type" value="Genomic_DNA"/>
</dbReference>
<dbReference type="SUPFAM" id="SSF56399">
    <property type="entry name" value="ADP-ribosylation"/>
    <property type="match status" value="1"/>
</dbReference>
<evidence type="ECO:0000256" key="1">
    <source>
        <dbReference type="ARBA" id="ARBA00009836"/>
    </source>
</evidence>
<protein>
    <recommendedName>
        <fullName evidence="5">Probable RNA 2'-phosphotransferase</fullName>
        <ecNumber evidence="5">2.7.1.-</ecNumber>
    </recommendedName>
</protein>
<accession>A0A8J8BEQ4</accession>
<dbReference type="Proteomes" id="UP000677913">
    <property type="component" value="Unassembled WGS sequence"/>
</dbReference>
<comment type="similarity">
    <text evidence="1 5">Belongs to the KptA/TPT1 family.</text>
</comment>
<dbReference type="AlphaFoldDB" id="A0A8J8BEQ4"/>
<dbReference type="HAMAP" id="MF_00299">
    <property type="entry name" value="KptA"/>
    <property type="match status" value="1"/>
</dbReference>
<gene>
    <name evidence="5" type="primary">kptA</name>
    <name evidence="6" type="ORF">KGA66_13085</name>
</gene>
<dbReference type="InterPro" id="IPR042081">
    <property type="entry name" value="RNA_2'-PTrans_C"/>
</dbReference>
<dbReference type="Gene3D" id="1.10.10.970">
    <property type="entry name" value="RNA 2'-phosphotransferase, Tpt1/KptA family, N-terminal domain"/>
    <property type="match status" value="1"/>
</dbReference>
<organism evidence="6 7">
    <name type="scientific">Actinocrinis puniceicyclus</name>
    <dbReference type="NCBI Taxonomy" id="977794"/>
    <lineage>
        <taxon>Bacteria</taxon>
        <taxon>Bacillati</taxon>
        <taxon>Actinomycetota</taxon>
        <taxon>Actinomycetes</taxon>
        <taxon>Catenulisporales</taxon>
        <taxon>Actinospicaceae</taxon>
        <taxon>Actinocrinis</taxon>
    </lineage>
</organism>
<sequence length="206" mass="22042">MHESGSNGLNGLADEQLVRLSKWISLRLRHDPAAIALNLDAAGWASVEELIAASAGRGVRFDREALEAVVAGNDKRRFEFDESGARIRARQGHSIAVDLGYADAEPPAVLFHGTATRFLPGIRSGGLLPMNRHDVHLSADATTARNVGARHGRAIVLAVDAAAMVAQGHTFRVTGNGVWLTAAVPPRYLSEPEHAERHHSEPASSD</sequence>
<reference evidence="6" key="1">
    <citation type="submission" date="2021-04" db="EMBL/GenBank/DDBJ databases">
        <title>Genome based classification of Actinospica acidithermotolerans sp. nov., an actinobacterium isolated from an Indonesian hot spring.</title>
        <authorList>
            <person name="Kusuma A.B."/>
            <person name="Putra K.E."/>
            <person name="Nafisah S."/>
            <person name="Loh J."/>
            <person name="Nouioui I."/>
            <person name="Goodfellow M."/>
        </authorList>
    </citation>
    <scope>NUCLEOTIDE SEQUENCE</scope>
    <source>
        <strain evidence="6">DSM 45618</strain>
    </source>
</reference>
<evidence type="ECO:0000313" key="6">
    <source>
        <dbReference type="EMBL" id="MBS2963984.1"/>
    </source>
</evidence>
<dbReference type="PANTHER" id="PTHR12684:SF2">
    <property type="entry name" value="TRNA 2'-PHOSPHOTRANSFERASE 1"/>
    <property type="match status" value="1"/>
</dbReference>
<dbReference type="InterPro" id="IPR042080">
    <property type="entry name" value="RNA_2'-PTrans_N"/>
</dbReference>
<keyword evidence="3 5" id="KW-0520">NAD</keyword>
<evidence type="ECO:0000256" key="4">
    <source>
        <dbReference type="ARBA" id="ARBA00025212"/>
    </source>
</evidence>
<dbReference type="Pfam" id="PF01885">
    <property type="entry name" value="PTS_2-RNA"/>
    <property type="match status" value="1"/>
</dbReference>
<name>A0A8J8BEQ4_9ACTN</name>
<dbReference type="RefSeq" id="WP_211468194.1">
    <property type="nucleotide sequence ID" value="NZ_JAGSXH010000039.1"/>
</dbReference>